<accession>A0A6G4TRF1</accession>
<dbReference type="PROSITE" id="PS51257">
    <property type="entry name" value="PROKAR_LIPOPROTEIN"/>
    <property type="match status" value="1"/>
</dbReference>
<dbReference type="PANTHER" id="PTHR43649:SF11">
    <property type="entry name" value="ABC TRANSPORTER SUBSTRATE-BINDING PROTEIN YESO-RELATED"/>
    <property type="match status" value="1"/>
</dbReference>
<dbReference type="CDD" id="cd13585">
    <property type="entry name" value="PBP2_TMBP_like"/>
    <property type="match status" value="1"/>
</dbReference>
<evidence type="ECO:0000313" key="3">
    <source>
        <dbReference type="Proteomes" id="UP000481583"/>
    </source>
</evidence>
<comment type="caution">
    <text evidence="2">The sequence shown here is derived from an EMBL/GenBank/DDBJ whole genome shotgun (WGS) entry which is preliminary data.</text>
</comment>
<name>A0A6G4TRF1_9ACTN</name>
<evidence type="ECO:0000313" key="2">
    <source>
        <dbReference type="EMBL" id="NGN62363.1"/>
    </source>
</evidence>
<proteinExistence type="predicted"/>
<dbReference type="SUPFAM" id="SSF53850">
    <property type="entry name" value="Periplasmic binding protein-like II"/>
    <property type="match status" value="1"/>
</dbReference>
<dbReference type="RefSeq" id="WP_165229503.1">
    <property type="nucleotide sequence ID" value="NZ_JAAKZV010000001.1"/>
</dbReference>
<dbReference type="Pfam" id="PF01547">
    <property type="entry name" value="SBP_bac_1"/>
    <property type="match status" value="1"/>
</dbReference>
<dbReference type="Proteomes" id="UP000481583">
    <property type="component" value="Unassembled WGS sequence"/>
</dbReference>
<protein>
    <submittedName>
        <fullName evidence="2">Sugar ABC transporter substrate-binding protein</fullName>
    </submittedName>
</protein>
<dbReference type="PANTHER" id="PTHR43649">
    <property type="entry name" value="ARABINOSE-BINDING PROTEIN-RELATED"/>
    <property type="match status" value="1"/>
</dbReference>
<dbReference type="AlphaFoldDB" id="A0A6G4TRF1"/>
<feature type="signal peptide" evidence="1">
    <location>
        <begin position="1"/>
        <end position="28"/>
    </location>
</feature>
<gene>
    <name evidence="2" type="ORF">G5C51_00350</name>
</gene>
<dbReference type="EMBL" id="JAAKZV010000001">
    <property type="protein sequence ID" value="NGN62363.1"/>
    <property type="molecule type" value="Genomic_DNA"/>
</dbReference>
<dbReference type="InterPro" id="IPR006059">
    <property type="entry name" value="SBP"/>
</dbReference>
<reference evidence="2 3" key="1">
    <citation type="submission" date="2020-02" db="EMBL/GenBank/DDBJ databases">
        <title>Whole-genome analyses of novel actinobacteria.</title>
        <authorList>
            <person name="Sahin N."/>
        </authorList>
    </citation>
    <scope>NUCLEOTIDE SEQUENCE [LARGE SCALE GENOMIC DNA]</scope>
    <source>
        <strain evidence="2 3">A7024</strain>
    </source>
</reference>
<organism evidence="2 3">
    <name type="scientific">Streptomyces coryli</name>
    <dbReference type="NCBI Taxonomy" id="1128680"/>
    <lineage>
        <taxon>Bacteria</taxon>
        <taxon>Bacillati</taxon>
        <taxon>Actinomycetota</taxon>
        <taxon>Actinomycetes</taxon>
        <taxon>Kitasatosporales</taxon>
        <taxon>Streptomycetaceae</taxon>
        <taxon>Streptomyces</taxon>
    </lineage>
</organism>
<sequence length="445" mass="48295">MRDKTMNLRARRGVRTAIAAALAGLVLASCGVGGEPVENPKLSKGKVTITFNWWGADPRHQASFKAIKLFEKEHPNINVKPVYADWVGYWDRLATSTASGEMPDVNQFDQLYLSSYAERGALLDLSTVQKYLDTSELDPKALEAGRVGKTPYAVPVGNTTNSILINRSLFKKYGVQLPDTARWTWAEFKKAAAELNKASKGKVYGVGPTGSDSFSLNVWARQHGNQLFNSKGEVSLKPSVLASYWKAILGWIKSGAAPSGSHIIEMDGVALDQGDMINNRTGMGFIPSGQFTSFKEGAPKIDFDMADWPSDPDTPKGSQYLKPTMYWAASSSTQHPAEAALFIDFLTNDQRVAKIFGLERGIPGNPAAAKALRATLDKPGKDLMAFSDEMSHKVGDTPPITPKGASDIDAVLKRQYQRVLTGEADPDEAAKTFVGELKDSVDAAS</sequence>
<feature type="chain" id="PRO_5026159015" evidence="1">
    <location>
        <begin position="29"/>
        <end position="445"/>
    </location>
</feature>
<keyword evidence="3" id="KW-1185">Reference proteome</keyword>
<evidence type="ECO:0000256" key="1">
    <source>
        <dbReference type="SAM" id="SignalP"/>
    </source>
</evidence>
<dbReference type="InterPro" id="IPR050490">
    <property type="entry name" value="Bact_solute-bd_prot1"/>
</dbReference>
<keyword evidence="1" id="KW-0732">Signal</keyword>
<dbReference type="Gene3D" id="3.40.190.10">
    <property type="entry name" value="Periplasmic binding protein-like II"/>
    <property type="match status" value="2"/>
</dbReference>